<dbReference type="InterPro" id="IPR006384">
    <property type="entry name" value="HAD_hydro_PyrdxlP_Pase-like"/>
</dbReference>
<dbReference type="PANTHER" id="PTHR43344:SF21">
    <property type="entry name" value="POLYOL PHOSPHATE PHOSPHATASE PYP1"/>
    <property type="match status" value="1"/>
</dbReference>
<protein>
    <recommendedName>
        <fullName evidence="3">2,3-diketo-5-methylthio-1-phosphopentane phosphatase</fullName>
    </recommendedName>
</protein>
<dbReference type="PANTHER" id="PTHR43344">
    <property type="entry name" value="PHOSPHOSERINE PHOSPHATASE"/>
    <property type="match status" value="1"/>
</dbReference>
<organism evidence="2">
    <name type="scientific">marine sediment metagenome</name>
    <dbReference type="NCBI Taxonomy" id="412755"/>
    <lineage>
        <taxon>unclassified sequences</taxon>
        <taxon>metagenomes</taxon>
        <taxon>ecological metagenomes</taxon>
    </lineage>
</organism>
<dbReference type="GO" id="GO:0036424">
    <property type="term" value="F:L-phosphoserine phosphatase activity"/>
    <property type="evidence" value="ECO:0007669"/>
    <property type="project" value="TreeGrafter"/>
</dbReference>
<dbReference type="InterPro" id="IPR023214">
    <property type="entry name" value="HAD_sf"/>
</dbReference>
<dbReference type="SUPFAM" id="SSF56784">
    <property type="entry name" value="HAD-like"/>
    <property type="match status" value="1"/>
</dbReference>
<dbReference type="GO" id="GO:0000287">
    <property type="term" value="F:magnesium ion binding"/>
    <property type="evidence" value="ECO:0007669"/>
    <property type="project" value="TreeGrafter"/>
</dbReference>
<name>X1UMC5_9ZZZZ</name>
<evidence type="ECO:0008006" key="3">
    <source>
        <dbReference type="Google" id="ProtNLM"/>
    </source>
</evidence>
<reference evidence="2" key="1">
    <citation type="journal article" date="2014" name="Front. Microbiol.">
        <title>High frequency of phylogenetically diverse reductive dehalogenase-homologous genes in deep subseafloor sedimentary metagenomes.</title>
        <authorList>
            <person name="Kawai M."/>
            <person name="Futagami T."/>
            <person name="Toyoda A."/>
            <person name="Takaki Y."/>
            <person name="Nishi S."/>
            <person name="Hori S."/>
            <person name="Arai W."/>
            <person name="Tsubouchi T."/>
            <person name="Morono Y."/>
            <person name="Uchiyama I."/>
            <person name="Ito T."/>
            <person name="Fujiyama A."/>
            <person name="Inagaki F."/>
            <person name="Takami H."/>
        </authorList>
    </citation>
    <scope>NUCLEOTIDE SEQUENCE</scope>
    <source>
        <strain evidence="2">Expedition CK06-06</strain>
    </source>
</reference>
<gene>
    <name evidence="2" type="ORF">S12H4_38592</name>
</gene>
<dbReference type="GO" id="GO:0006564">
    <property type="term" value="P:L-serine biosynthetic process"/>
    <property type="evidence" value="ECO:0007669"/>
    <property type="project" value="TreeGrafter"/>
</dbReference>
<sequence length="178" mass="20294">MRSSKEVKILIQSDFDGTITEEDVGFLLLNAFAGENWRQLLSQYREGKISVNYFNSHVFAMVKEDRQTLLKFAKSRAKIRDGVHDLITYCRKKGFQFVIVSNGLDFYIEALLRDKGIDNIEVFAAKTRFSSSGLEAWYIGPEGNQLEEGFKEAYVKLFLERGYHVVYVGNGISDISPA</sequence>
<comment type="caution">
    <text evidence="2">The sequence shown here is derived from an EMBL/GenBank/DDBJ whole genome shotgun (WGS) entry which is preliminary data.</text>
</comment>
<dbReference type="EMBL" id="BARW01023246">
    <property type="protein sequence ID" value="GAI93469.1"/>
    <property type="molecule type" value="Genomic_DNA"/>
</dbReference>
<keyword evidence="1" id="KW-0378">Hydrolase</keyword>
<evidence type="ECO:0000313" key="2">
    <source>
        <dbReference type="EMBL" id="GAI93469.1"/>
    </source>
</evidence>
<dbReference type="InterPro" id="IPR036412">
    <property type="entry name" value="HAD-like_sf"/>
</dbReference>
<dbReference type="InterPro" id="IPR050582">
    <property type="entry name" value="HAD-like_SerB"/>
</dbReference>
<dbReference type="GO" id="GO:0005737">
    <property type="term" value="C:cytoplasm"/>
    <property type="evidence" value="ECO:0007669"/>
    <property type="project" value="TreeGrafter"/>
</dbReference>
<dbReference type="Gene3D" id="3.40.50.1000">
    <property type="entry name" value="HAD superfamily/HAD-like"/>
    <property type="match status" value="1"/>
</dbReference>
<evidence type="ECO:0000256" key="1">
    <source>
        <dbReference type="ARBA" id="ARBA00022801"/>
    </source>
</evidence>
<feature type="non-terminal residue" evidence="2">
    <location>
        <position position="178"/>
    </location>
</feature>
<dbReference type="NCBIfam" id="TIGR01488">
    <property type="entry name" value="HAD-SF-IB"/>
    <property type="match status" value="1"/>
</dbReference>
<dbReference type="Gene3D" id="3.90.1470.20">
    <property type="match status" value="1"/>
</dbReference>
<proteinExistence type="predicted"/>
<accession>X1UMC5</accession>
<dbReference type="AlphaFoldDB" id="X1UMC5"/>
<dbReference type="NCBIfam" id="TIGR01489">
    <property type="entry name" value="DKMTPPase-SF"/>
    <property type="match status" value="1"/>
</dbReference>
<dbReference type="Pfam" id="PF12710">
    <property type="entry name" value="HAD"/>
    <property type="match status" value="1"/>
</dbReference>